<dbReference type="GO" id="GO:0046854">
    <property type="term" value="P:phosphatidylinositol phosphate biosynthetic process"/>
    <property type="evidence" value="ECO:0007669"/>
    <property type="project" value="TreeGrafter"/>
</dbReference>
<sequence length="943" mass="105923">MVASPRPILPTIEKHLKRFALGGGLFRLRYLIEEKPSTQTCLKLRTSVVSNTPGTKTCTWDKQMSSKLRGSRLEAEVDKCRSECNWRRLGDVLVSVRSKNSGMQQYGDLLQAEYIIESFIDQNSELLESKVDNKKNLEKAAKLLNSTLQSSLAEKATVHLEANLLLAKLHYYCAEYAQAMKDIENSRLEFGDTPFESLRDLRLVAEAYAIKGFSIEATMKHLKKPDLEKSQMRALFCFEKSAELAISYVQELEKSISLRNRSGLLSSSANGINGKQNVDRMGELLETTLERVPLLRLRHNLIDRPWDGEGVEWYRRIMTSLGDKVVGEKLQQRLSRQLAEVLIRGMPDSDYMESQSVSTKSQNLRFYTGSHRGYFSPASRIEEILLLLLISEVLATKDVVLSRAEELADSRQNSLRVAKSVYNLLTLVLSALRQYELLSSIHEKAMKFANEDKYLWFQFALTLLCHGRYIRASRILTQCLAIEQYDDSSLGQHLFAASVAIEHLGQYDEAISHAEKAFRMCEGNWLSGRCLLLKAIALSMKAETLVRYSERSEMQLEVIKLFENAAAMDPHDDLVHYYCARQYAIARDLQTARDWCEKTLELNPEMPSAIMLLALIFTAQKDYKAALELIVDALEDFPTNYPLTVLKLMLEVKFSRVDEALSSSQHLLFFWKSRETNLFEEPNANLARTASEESQKIGQSESLLRSVNSRDAVTATPFIAAASLGILSSSALASMSASVGTGDATESGSVYTTQGTSDYGTSTVSVCSRQSKTMETHFMIKANIWLELAELFLDLNRMDDVRPCIEEASSLYPCSYQALYIKGRLLAARAAKCENVVKCEHLRSDAKASLLGALAIAPSHVSSLRHLACIYRLEGNIPMAEKMLRDVVQIDPLHNDSWQALGMILSEDGRFEEALECYSIASALNSSTPLIPFSALPILIRTS</sequence>
<organism evidence="6 7">
    <name type="scientific">Setaria digitata</name>
    <dbReference type="NCBI Taxonomy" id="48799"/>
    <lineage>
        <taxon>Eukaryota</taxon>
        <taxon>Metazoa</taxon>
        <taxon>Ecdysozoa</taxon>
        <taxon>Nematoda</taxon>
        <taxon>Chromadorea</taxon>
        <taxon>Rhabditida</taxon>
        <taxon>Spirurina</taxon>
        <taxon>Spiruromorpha</taxon>
        <taxon>Filarioidea</taxon>
        <taxon>Setariidae</taxon>
        <taxon>Setaria</taxon>
    </lineage>
</organism>
<dbReference type="PANTHER" id="PTHR23083:SF464">
    <property type="entry name" value="TETRATRICOPEPTIDE REPEAT DOMAIN 7, ISOFORM A"/>
    <property type="match status" value="1"/>
</dbReference>
<evidence type="ECO:0000256" key="1">
    <source>
        <dbReference type="ARBA" id="ARBA00002550"/>
    </source>
</evidence>
<dbReference type="Proteomes" id="UP000887581">
    <property type="component" value="Unplaced"/>
</dbReference>
<keyword evidence="3" id="KW-0802">TPR repeat</keyword>
<name>A0A915PVY3_9BILA</name>
<evidence type="ECO:0000256" key="3">
    <source>
        <dbReference type="PROSITE-ProRule" id="PRU00339"/>
    </source>
</evidence>
<dbReference type="SMART" id="SM00028">
    <property type="entry name" value="TPR"/>
    <property type="match status" value="6"/>
</dbReference>
<feature type="repeat" description="TPR" evidence="3">
    <location>
        <begin position="895"/>
        <end position="928"/>
    </location>
</feature>
<protein>
    <submittedName>
        <fullName evidence="7">Tetratricopeptide repeat protein 7 N-terminal domain-containing protein</fullName>
    </submittedName>
</protein>
<accession>A0A915PVY3</accession>
<dbReference type="InterPro" id="IPR011990">
    <property type="entry name" value="TPR-like_helical_dom_sf"/>
</dbReference>
<dbReference type="PROSITE" id="PS50005">
    <property type="entry name" value="TPR"/>
    <property type="match status" value="1"/>
</dbReference>
<evidence type="ECO:0000256" key="4">
    <source>
        <dbReference type="SAM" id="Coils"/>
    </source>
</evidence>
<reference evidence="7" key="1">
    <citation type="submission" date="2022-11" db="UniProtKB">
        <authorList>
            <consortium name="WormBaseParasite"/>
        </authorList>
    </citation>
    <scope>IDENTIFICATION</scope>
</reference>
<dbReference type="InterPro" id="IPR051722">
    <property type="entry name" value="Endocytosis_PI4K-reg_protein"/>
</dbReference>
<evidence type="ECO:0000313" key="7">
    <source>
        <dbReference type="WBParaSite" id="sdigi.contig5.g686.t1"/>
    </source>
</evidence>
<feature type="coiled-coil region" evidence="4">
    <location>
        <begin position="127"/>
        <end position="154"/>
    </location>
</feature>
<dbReference type="WBParaSite" id="sdigi.contig5.g686.t1">
    <property type="protein sequence ID" value="sdigi.contig5.g686.t1"/>
    <property type="gene ID" value="sdigi.contig5.g686"/>
</dbReference>
<dbReference type="AlphaFoldDB" id="A0A915PVY3"/>
<dbReference type="Gene3D" id="1.25.40.10">
    <property type="entry name" value="Tetratricopeptide repeat domain"/>
    <property type="match status" value="3"/>
</dbReference>
<comment type="similarity">
    <text evidence="2">Belongs to the YPP1 family.</text>
</comment>
<dbReference type="GO" id="GO:0005886">
    <property type="term" value="C:plasma membrane"/>
    <property type="evidence" value="ECO:0007669"/>
    <property type="project" value="TreeGrafter"/>
</dbReference>
<dbReference type="PANTHER" id="PTHR23083">
    <property type="entry name" value="TETRATRICOPEPTIDE REPEAT PROTEIN, TPR"/>
    <property type="match status" value="1"/>
</dbReference>
<dbReference type="InterPro" id="IPR045819">
    <property type="entry name" value="TTC7_N"/>
</dbReference>
<proteinExistence type="inferred from homology"/>
<feature type="domain" description="Tetratricopeptide repeat protein 7 N-terminal" evidence="5">
    <location>
        <begin position="64"/>
        <end position="440"/>
    </location>
</feature>
<evidence type="ECO:0000313" key="6">
    <source>
        <dbReference type="Proteomes" id="UP000887581"/>
    </source>
</evidence>
<keyword evidence="4" id="KW-0175">Coiled coil</keyword>
<evidence type="ECO:0000259" key="5">
    <source>
        <dbReference type="Pfam" id="PF19440"/>
    </source>
</evidence>
<comment type="function">
    <text evidence="1">Involved in endocytosis.</text>
</comment>
<keyword evidence="6" id="KW-1185">Reference proteome</keyword>
<dbReference type="SUPFAM" id="SSF48452">
    <property type="entry name" value="TPR-like"/>
    <property type="match status" value="2"/>
</dbReference>
<dbReference type="InterPro" id="IPR019734">
    <property type="entry name" value="TPR_rpt"/>
</dbReference>
<dbReference type="GO" id="GO:0072659">
    <property type="term" value="P:protein localization to plasma membrane"/>
    <property type="evidence" value="ECO:0007669"/>
    <property type="project" value="TreeGrafter"/>
</dbReference>
<evidence type="ECO:0000256" key="2">
    <source>
        <dbReference type="ARBA" id="ARBA00038251"/>
    </source>
</evidence>
<dbReference type="Pfam" id="PF13181">
    <property type="entry name" value="TPR_8"/>
    <property type="match status" value="1"/>
</dbReference>
<dbReference type="Pfam" id="PF19440">
    <property type="entry name" value="TTC7_N"/>
    <property type="match status" value="1"/>
</dbReference>